<evidence type="ECO:0000313" key="2">
    <source>
        <dbReference type="EMBL" id="WWX21633.1"/>
    </source>
</evidence>
<dbReference type="NCBIfam" id="NF033939">
    <property type="entry name" value="DESULF_POR1"/>
    <property type="match status" value="1"/>
</dbReference>
<feature type="signal peptide" evidence="1">
    <location>
        <begin position="1"/>
        <end position="23"/>
    </location>
</feature>
<sequence length="455" mass="48897">MKRLSLLAIALVMVLGMAVSASAAPEVSISGNLLVNAVWMDNWNFDKDAGSKNMRILERADLYFTVTANENLKGVLGLRSDKGNWGQGGFALGQSGGGSSMGNAVLNIRDAYIDFNWPGTDVNVKGGIFTVALPQSVGSASMVLAERAGAVMVTAPVTDNVSVLAGYTRLFDNDPNGSGNDDPTKGTVTSGGVYDNNYLDGYLVALPLSFEGVSATPFFLYGNGGLNYVSQDTVTSGLKGQDVSAYWVGSNFTMSLFDPFIVKADVNYGKLDAETDTNDASGWLFDLGLDYTGFDFMTVSAFFVYTTGSDDDNSDGVETMPILDGDWAVGSFWFGGGSITSDDINGGDTPLGFWTLGLSLTDIQSFAEGLTHDFHVLYVKGTNDKRATLGTYGKYLTEKDSLWEVDFNTAYAVYDELTLYGQLGYINSDFDQDVWTAQNVEDDAWKIATGVVYKF</sequence>
<dbReference type="EMBL" id="CP146609">
    <property type="protein sequence ID" value="WWX21633.1"/>
    <property type="molecule type" value="Genomic_DNA"/>
</dbReference>
<dbReference type="RefSeq" id="WP_338667294.1">
    <property type="nucleotide sequence ID" value="NZ_CP146609.1"/>
</dbReference>
<keyword evidence="1" id="KW-0732">Signal</keyword>
<accession>A0ABZ2IYQ1</accession>
<evidence type="ECO:0000313" key="3">
    <source>
        <dbReference type="Proteomes" id="UP001385389"/>
    </source>
</evidence>
<protein>
    <submittedName>
        <fullName evidence="2">Outer membrane homotrimeric porin</fullName>
    </submittedName>
</protein>
<dbReference type="Proteomes" id="UP001385389">
    <property type="component" value="Chromosome"/>
</dbReference>
<keyword evidence="3" id="KW-1185">Reference proteome</keyword>
<name>A0ABZ2IYQ1_9BACT</name>
<organism evidence="2 3">
    <name type="scientific">Pseudodesulfovibrio methanolicus</name>
    <dbReference type="NCBI Taxonomy" id="3126690"/>
    <lineage>
        <taxon>Bacteria</taxon>
        <taxon>Pseudomonadati</taxon>
        <taxon>Thermodesulfobacteriota</taxon>
        <taxon>Desulfovibrionia</taxon>
        <taxon>Desulfovibrionales</taxon>
        <taxon>Desulfovibrionaceae</taxon>
    </lineage>
</organism>
<evidence type="ECO:0000256" key="1">
    <source>
        <dbReference type="SAM" id="SignalP"/>
    </source>
</evidence>
<gene>
    <name evidence="2" type="ORF">V8V93_14440</name>
</gene>
<reference evidence="2 3" key="1">
    <citation type="submission" date="2024-03" db="EMBL/GenBank/DDBJ databases">
        <title>Phenotype and Genome Characterization of a Sulfate-Reducing Bacterium Pseudodesulfovibrio sp. strain 5S69, isolated from Petroleum Reservoir in Tatarstan (Russia).</title>
        <authorList>
            <person name="Bidzhieva S.K."/>
            <person name="Kadnikov V."/>
            <person name="Tourova T.P."/>
            <person name="Samigullina S.R."/>
            <person name="Sokolova D.S."/>
            <person name="Poltaraus A.B."/>
            <person name="Avtukh A.N."/>
            <person name="Tereshina V.M."/>
            <person name="Mardanov A.V."/>
            <person name="Nazina T.N."/>
        </authorList>
    </citation>
    <scope>NUCLEOTIDE SEQUENCE [LARGE SCALE GENOMIC DNA]</scope>
    <source>
        <strain evidence="2 3">5S69</strain>
    </source>
</reference>
<feature type="chain" id="PRO_5046017322" evidence="1">
    <location>
        <begin position="24"/>
        <end position="455"/>
    </location>
</feature>
<dbReference type="InterPro" id="IPR059232">
    <property type="entry name" value="Porin_put"/>
</dbReference>
<proteinExistence type="predicted"/>